<evidence type="ECO:0000256" key="5">
    <source>
        <dbReference type="ARBA" id="ARBA00023015"/>
    </source>
</evidence>
<evidence type="ECO:0000313" key="12">
    <source>
        <dbReference type="EMBL" id="CDW31121.1"/>
    </source>
</evidence>
<feature type="domain" description="HAT C-terminal dimerisation" evidence="11">
    <location>
        <begin position="544"/>
        <end position="621"/>
    </location>
</feature>
<evidence type="ECO:0000256" key="2">
    <source>
        <dbReference type="ARBA" id="ARBA00022723"/>
    </source>
</evidence>
<feature type="domain" description="BED-type" evidence="10">
    <location>
        <begin position="26"/>
        <end position="56"/>
    </location>
</feature>
<dbReference type="SUPFAM" id="SSF53098">
    <property type="entry name" value="Ribonuclease H-like"/>
    <property type="match status" value="1"/>
</dbReference>
<keyword evidence="5" id="KW-0805">Transcription regulation</keyword>
<name>A0A0K2U0E9_LEPSM</name>
<dbReference type="PANTHER" id="PTHR46481:SF10">
    <property type="entry name" value="ZINC FINGER BED DOMAIN-CONTAINING PROTEIN 39"/>
    <property type="match status" value="1"/>
</dbReference>
<dbReference type="GO" id="GO:0005634">
    <property type="term" value="C:nucleus"/>
    <property type="evidence" value="ECO:0007669"/>
    <property type="project" value="UniProtKB-SubCell"/>
</dbReference>
<evidence type="ECO:0000256" key="9">
    <source>
        <dbReference type="SAM" id="MobiDB-lite"/>
    </source>
</evidence>
<keyword evidence="6" id="KW-0238">DNA-binding</keyword>
<dbReference type="AlphaFoldDB" id="A0A0K2U0E9"/>
<evidence type="ECO:0000256" key="3">
    <source>
        <dbReference type="ARBA" id="ARBA00022771"/>
    </source>
</evidence>
<dbReference type="GO" id="GO:0046983">
    <property type="term" value="F:protein dimerization activity"/>
    <property type="evidence" value="ECO:0007669"/>
    <property type="project" value="InterPro"/>
</dbReference>
<dbReference type="Pfam" id="PF02892">
    <property type="entry name" value="zf-BED"/>
    <property type="match status" value="1"/>
</dbReference>
<evidence type="ECO:0000256" key="6">
    <source>
        <dbReference type="ARBA" id="ARBA00023125"/>
    </source>
</evidence>
<organism evidence="12">
    <name type="scientific">Lepeophtheirus salmonis</name>
    <name type="common">Salmon louse</name>
    <name type="synonym">Caligus salmonis</name>
    <dbReference type="NCBI Taxonomy" id="72036"/>
    <lineage>
        <taxon>Eukaryota</taxon>
        <taxon>Metazoa</taxon>
        <taxon>Ecdysozoa</taxon>
        <taxon>Arthropoda</taxon>
        <taxon>Crustacea</taxon>
        <taxon>Multicrustacea</taxon>
        <taxon>Hexanauplia</taxon>
        <taxon>Copepoda</taxon>
        <taxon>Siphonostomatoida</taxon>
        <taxon>Caligidae</taxon>
        <taxon>Lepeophtheirus</taxon>
    </lineage>
</organism>
<evidence type="ECO:0000259" key="10">
    <source>
        <dbReference type="Pfam" id="PF02892"/>
    </source>
</evidence>
<keyword evidence="2" id="KW-0479">Metal-binding</keyword>
<dbReference type="InterPro" id="IPR008906">
    <property type="entry name" value="HATC_C_dom"/>
</dbReference>
<sequence length="625" mass="71426">MAESPPTKVPKVLSFYKTPCILPSGTFKVKCKYCDKEISGSRLVTTNWWKHLRKVHAGFVRSTQEKDPKNQVAPLTLNPSQPRKKYDSKSPIQNKATEKLVDFLTHDVIPLSIVESTNFQSFVSTLDPQYVLPSRKHLSTTLLKNKYEKIKNGVMIKLRDTDSLCLTIDIWSNRQIQSFLGLTAHYISSQWTFESVMLRCKRVIGPHISENITLWYEETVSDFDIGHKVKYIITDSALNMKKAFREIRLADFDDEDNGLFNYDCDTEEEYYKEEFDINVEMGNNIADIPFPQHVCFAHTLQLVVKDGLSKNGLDVSGIALKKCFELVASIRKSTIIAPDLLKDEKQRPQSDNITKWLKMIRSVLSISDDKLSSLQGVSKLTSYERLALNDLLDILSPFEEATDAVQLSKGPSAGYILPCIKGLTHHINNKISKYNSSVISNLKQSLVKRMSYYEESEAYLLAALLDPRFKTKWCSSDDEKNKFNNLLKKAVSTVDDSQSFSSTPPQSFSIKQPPVKKKKTLFSFMIDEKEEDYVPGRNHMANKEVKDYLESVTLEMIDNPAEFWRSNSKKYPLLSKLAKEFLGIPSSSAPVERLFSVAGNIFRVERCQLTDARFEQLIFIRCNNR</sequence>
<accession>A0A0K2U0E9</accession>
<evidence type="ECO:0000256" key="1">
    <source>
        <dbReference type="ARBA" id="ARBA00004123"/>
    </source>
</evidence>
<keyword evidence="4" id="KW-0862">Zinc</keyword>
<keyword evidence="3" id="KW-0863">Zinc-finger</keyword>
<dbReference type="OrthoDB" id="6366580at2759"/>
<evidence type="ECO:0000256" key="7">
    <source>
        <dbReference type="ARBA" id="ARBA00023163"/>
    </source>
</evidence>
<dbReference type="InterPro" id="IPR003656">
    <property type="entry name" value="Znf_BED"/>
</dbReference>
<dbReference type="GO" id="GO:0003677">
    <property type="term" value="F:DNA binding"/>
    <property type="evidence" value="ECO:0007669"/>
    <property type="project" value="UniProtKB-KW"/>
</dbReference>
<protein>
    <submittedName>
        <fullName evidence="12">Putative LOC100907852 [Metaseiulus occidentalis]</fullName>
    </submittedName>
</protein>
<dbReference type="InterPro" id="IPR052035">
    <property type="entry name" value="ZnF_BED_domain_contain"/>
</dbReference>
<dbReference type="Pfam" id="PF05699">
    <property type="entry name" value="Dimer_Tnp_hAT"/>
    <property type="match status" value="1"/>
</dbReference>
<reference evidence="12" key="1">
    <citation type="submission" date="2014-05" db="EMBL/GenBank/DDBJ databases">
        <authorList>
            <person name="Chronopoulou M."/>
        </authorList>
    </citation>
    <scope>NUCLEOTIDE SEQUENCE</scope>
    <source>
        <tissue evidence="12">Whole organism</tissue>
    </source>
</reference>
<proteinExistence type="predicted"/>
<feature type="region of interest" description="Disordered" evidence="9">
    <location>
        <begin position="63"/>
        <end position="91"/>
    </location>
</feature>
<dbReference type="SUPFAM" id="SSF140996">
    <property type="entry name" value="Hermes dimerisation domain"/>
    <property type="match status" value="1"/>
</dbReference>
<keyword evidence="7" id="KW-0804">Transcription</keyword>
<dbReference type="PANTHER" id="PTHR46481">
    <property type="entry name" value="ZINC FINGER BED DOMAIN-CONTAINING PROTEIN 4"/>
    <property type="match status" value="1"/>
</dbReference>
<keyword evidence="8" id="KW-0539">Nucleus</keyword>
<comment type="subcellular location">
    <subcellularLocation>
        <location evidence="1">Nucleus</location>
    </subcellularLocation>
</comment>
<dbReference type="GO" id="GO:0008270">
    <property type="term" value="F:zinc ion binding"/>
    <property type="evidence" value="ECO:0007669"/>
    <property type="project" value="UniProtKB-KW"/>
</dbReference>
<evidence type="ECO:0000256" key="4">
    <source>
        <dbReference type="ARBA" id="ARBA00022833"/>
    </source>
</evidence>
<dbReference type="EMBL" id="HACA01013760">
    <property type="protein sequence ID" value="CDW31121.1"/>
    <property type="molecule type" value="Transcribed_RNA"/>
</dbReference>
<evidence type="ECO:0000259" key="11">
    <source>
        <dbReference type="Pfam" id="PF05699"/>
    </source>
</evidence>
<dbReference type="InterPro" id="IPR012337">
    <property type="entry name" value="RNaseH-like_sf"/>
</dbReference>
<evidence type="ECO:0000256" key="8">
    <source>
        <dbReference type="ARBA" id="ARBA00023242"/>
    </source>
</evidence>